<organism evidence="1">
    <name type="scientific">marine sediment metagenome</name>
    <dbReference type="NCBI Taxonomy" id="412755"/>
    <lineage>
        <taxon>unclassified sequences</taxon>
        <taxon>metagenomes</taxon>
        <taxon>ecological metagenomes</taxon>
    </lineage>
</organism>
<feature type="non-terminal residue" evidence="1">
    <location>
        <position position="270"/>
    </location>
</feature>
<reference evidence="1" key="1">
    <citation type="journal article" date="2014" name="Front. Microbiol.">
        <title>High frequency of phylogenetically diverse reductive dehalogenase-homologous genes in deep subseafloor sedimentary metagenomes.</title>
        <authorList>
            <person name="Kawai M."/>
            <person name="Futagami T."/>
            <person name="Toyoda A."/>
            <person name="Takaki Y."/>
            <person name="Nishi S."/>
            <person name="Hori S."/>
            <person name="Arai W."/>
            <person name="Tsubouchi T."/>
            <person name="Morono Y."/>
            <person name="Uchiyama I."/>
            <person name="Ito T."/>
            <person name="Fujiyama A."/>
            <person name="Inagaki F."/>
            <person name="Takami H."/>
        </authorList>
    </citation>
    <scope>NUCLEOTIDE SEQUENCE</scope>
    <source>
        <strain evidence="1">Expedition CK06-06</strain>
    </source>
</reference>
<feature type="non-terminal residue" evidence="1">
    <location>
        <position position="1"/>
    </location>
</feature>
<comment type="caution">
    <text evidence="1">The sequence shown here is derived from an EMBL/GenBank/DDBJ whole genome shotgun (WGS) entry which is preliminary data.</text>
</comment>
<protein>
    <submittedName>
        <fullName evidence="1">Uncharacterized protein</fullName>
    </submittedName>
</protein>
<evidence type="ECO:0000313" key="1">
    <source>
        <dbReference type="EMBL" id="GAG09894.1"/>
    </source>
</evidence>
<proteinExistence type="predicted"/>
<dbReference type="AlphaFoldDB" id="X0UVL9"/>
<name>X0UVL9_9ZZZZ</name>
<sequence length="270" mass="30580">LKDLNVNSSGGASNHPKDSREALVQSLGMEGCIQTEDDITERKTQEVDILECYGKVILEDSSYEVGSGYKIKGREEEVIAHIGNYSALLSLQKNTYGMRPLFDMGCYMHPELYWDIGMVTLTKGIQEQVNNLANLRIANAMMLINPMIKVDMNADIDPKALTWKPFGIVPVEDMNDVEPLIVPDTNSNLFMEQENFYKATIQDLMGMYDYGMGQTPQRQERVGVVYGIQAMGEARAKLLLMSMDFLGLRPLLKYIMHLNTFHLPNGYEYR</sequence>
<dbReference type="EMBL" id="BARS01023294">
    <property type="protein sequence ID" value="GAG09894.1"/>
    <property type="molecule type" value="Genomic_DNA"/>
</dbReference>
<gene>
    <name evidence="1" type="ORF">S01H1_37108</name>
</gene>
<accession>X0UVL9</accession>